<dbReference type="AlphaFoldDB" id="A0AAW0DSX2"/>
<protein>
    <recommendedName>
        <fullName evidence="2">BD-FAE-like domain-containing protein</fullName>
    </recommendedName>
</protein>
<proteinExistence type="predicted"/>
<dbReference type="PANTHER" id="PTHR48081:SF33">
    <property type="entry name" value="KYNURENINE FORMAMIDASE"/>
    <property type="match status" value="1"/>
</dbReference>
<feature type="domain" description="BD-FAE-like" evidence="2">
    <location>
        <begin position="22"/>
        <end position="231"/>
    </location>
</feature>
<sequence length="276" mass="30816">MSVQKDIPYHSESGRNPYREFDLYSPSSGEASNLPLVCFVHGGAWRSEDKADHADLAQKLVQSTGFPVVVPNYRLTPKNKEDGTLHHPAHAEDILMLLDFLLSSWETSNALYDRSRIYLIGHSCSAHMLASIILDSSRVSPSLTPADKILAAVRGVILSEGIYDLEALVSRFPDYDGWFIEPAFGSSHPYTDLSVSHLALRTEGEIRWFIIHSKGDMLVDMGQSESMASHLKAIAGAERVTESIGKLDDEHDDILRNEEYIRMVARFVLEDSQGRN</sequence>
<dbReference type="InterPro" id="IPR049492">
    <property type="entry name" value="BD-FAE-like_dom"/>
</dbReference>
<evidence type="ECO:0000313" key="4">
    <source>
        <dbReference type="Proteomes" id="UP001383192"/>
    </source>
</evidence>
<dbReference type="GO" id="GO:0016787">
    <property type="term" value="F:hydrolase activity"/>
    <property type="evidence" value="ECO:0007669"/>
    <property type="project" value="UniProtKB-KW"/>
</dbReference>
<keyword evidence="1" id="KW-0378">Hydrolase</keyword>
<keyword evidence="4" id="KW-1185">Reference proteome</keyword>
<reference evidence="3 4" key="1">
    <citation type="submission" date="2024-01" db="EMBL/GenBank/DDBJ databases">
        <title>A draft genome for a cacao thread blight-causing isolate of Paramarasmius palmivorus.</title>
        <authorList>
            <person name="Baruah I.K."/>
            <person name="Bukari Y."/>
            <person name="Amoako-Attah I."/>
            <person name="Meinhardt L.W."/>
            <person name="Bailey B.A."/>
            <person name="Cohen S.P."/>
        </authorList>
    </citation>
    <scope>NUCLEOTIDE SEQUENCE [LARGE SCALE GENOMIC DNA]</scope>
    <source>
        <strain evidence="3 4">GH-12</strain>
    </source>
</reference>
<accession>A0AAW0DSX2</accession>
<comment type="caution">
    <text evidence="3">The sequence shown here is derived from an EMBL/GenBank/DDBJ whole genome shotgun (WGS) entry which is preliminary data.</text>
</comment>
<dbReference type="Proteomes" id="UP001383192">
    <property type="component" value="Unassembled WGS sequence"/>
</dbReference>
<dbReference type="SUPFAM" id="SSF53474">
    <property type="entry name" value="alpha/beta-Hydrolases"/>
    <property type="match status" value="1"/>
</dbReference>
<dbReference type="PANTHER" id="PTHR48081">
    <property type="entry name" value="AB HYDROLASE SUPERFAMILY PROTEIN C4A8.06C"/>
    <property type="match status" value="1"/>
</dbReference>
<evidence type="ECO:0000256" key="1">
    <source>
        <dbReference type="ARBA" id="ARBA00022801"/>
    </source>
</evidence>
<dbReference type="InterPro" id="IPR029058">
    <property type="entry name" value="AB_hydrolase_fold"/>
</dbReference>
<dbReference type="Pfam" id="PF20434">
    <property type="entry name" value="BD-FAE"/>
    <property type="match status" value="1"/>
</dbReference>
<dbReference type="EMBL" id="JAYKXP010000008">
    <property type="protein sequence ID" value="KAK7055002.1"/>
    <property type="molecule type" value="Genomic_DNA"/>
</dbReference>
<gene>
    <name evidence="3" type="ORF">VNI00_003465</name>
</gene>
<organism evidence="3 4">
    <name type="scientific">Paramarasmius palmivorus</name>
    <dbReference type="NCBI Taxonomy" id="297713"/>
    <lineage>
        <taxon>Eukaryota</taxon>
        <taxon>Fungi</taxon>
        <taxon>Dikarya</taxon>
        <taxon>Basidiomycota</taxon>
        <taxon>Agaricomycotina</taxon>
        <taxon>Agaricomycetes</taxon>
        <taxon>Agaricomycetidae</taxon>
        <taxon>Agaricales</taxon>
        <taxon>Marasmiineae</taxon>
        <taxon>Marasmiaceae</taxon>
        <taxon>Paramarasmius</taxon>
    </lineage>
</organism>
<name>A0AAW0DSX2_9AGAR</name>
<dbReference type="Gene3D" id="3.40.50.1820">
    <property type="entry name" value="alpha/beta hydrolase"/>
    <property type="match status" value="1"/>
</dbReference>
<evidence type="ECO:0000313" key="3">
    <source>
        <dbReference type="EMBL" id="KAK7055002.1"/>
    </source>
</evidence>
<evidence type="ECO:0000259" key="2">
    <source>
        <dbReference type="Pfam" id="PF20434"/>
    </source>
</evidence>
<dbReference type="InterPro" id="IPR050300">
    <property type="entry name" value="GDXG_lipolytic_enzyme"/>
</dbReference>